<reference evidence="1 2" key="1">
    <citation type="submission" date="2012-12" db="EMBL/GenBank/DDBJ databases">
        <title>Genome Assembly of Photobacterium sp. AK15.</title>
        <authorList>
            <person name="Khatri I."/>
            <person name="Vaidya B."/>
            <person name="Srinivas T.N.R."/>
            <person name="Subramanian S."/>
            <person name="Pinnaka A."/>
        </authorList>
    </citation>
    <scope>NUCLEOTIDE SEQUENCE [LARGE SCALE GENOMIC DNA]</scope>
    <source>
        <strain evidence="1 2">AK15</strain>
    </source>
</reference>
<proteinExistence type="predicted"/>
<organism evidence="1 2">
    <name type="scientific">Photobacterium marinum</name>
    <dbReference type="NCBI Taxonomy" id="1056511"/>
    <lineage>
        <taxon>Bacteria</taxon>
        <taxon>Pseudomonadati</taxon>
        <taxon>Pseudomonadota</taxon>
        <taxon>Gammaproteobacteria</taxon>
        <taxon>Vibrionales</taxon>
        <taxon>Vibrionaceae</taxon>
        <taxon>Photobacterium</taxon>
    </lineage>
</organism>
<dbReference type="Proteomes" id="UP000011134">
    <property type="component" value="Unassembled WGS sequence"/>
</dbReference>
<dbReference type="AlphaFoldDB" id="L8J7Q7"/>
<comment type="caution">
    <text evidence="1">The sequence shown here is derived from an EMBL/GenBank/DDBJ whole genome shotgun (WGS) entry which is preliminary data.</text>
</comment>
<dbReference type="RefSeq" id="WP_007468441.1">
    <property type="nucleotide sequence ID" value="NZ_AMZO01000030.1"/>
</dbReference>
<protein>
    <submittedName>
        <fullName evidence="1">Uncharacterized protein</fullName>
    </submittedName>
</protein>
<accession>L8J7Q7</accession>
<dbReference type="OrthoDB" id="5824383at2"/>
<gene>
    <name evidence="1" type="ORF">C942_02790</name>
</gene>
<evidence type="ECO:0000313" key="2">
    <source>
        <dbReference type="Proteomes" id="UP000011134"/>
    </source>
</evidence>
<dbReference type="PATRIC" id="fig|1056511.3.peg.3713"/>
<name>L8J7Q7_9GAMM</name>
<dbReference type="EMBL" id="AMZO01000030">
    <property type="protein sequence ID" value="ELR64208.1"/>
    <property type="molecule type" value="Genomic_DNA"/>
</dbReference>
<evidence type="ECO:0000313" key="1">
    <source>
        <dbReference type="EMBL" id="ELR64208.1"/>
    </source>
</evidence>
<sequence length="192" mass="22048">MTNLLKELEIMGLDSLSFTEQESTLLEQFIEHSSTFFEHVCQQKPDKPHHDMALGLLTKAHEEAFNNYLATQPKIAELKTMFTDSVGTEHAGKFSTLNQAELVVISSLWFMVQGYTGIDFSYANDKAAETANLLTENQAEVEHEENMNDSEHYRSLFMKAYYAGIEAYRQNHRDTSVLLTIKNQLKRLFKRS</sequence>
<keyword evidence="2" id="KW-1185">Reference proteome</keyword>